<sequence length="191" mass="22166">MRKEISMEATDRLKETLSCVQRGEDPLFECLFHKLVAFRSFIEMPMLGFEKDVMSLLRKMEARREYRVVFEAKRKSIGYLDHSHVVLDGCGMQRIGFQDSKERDAVLTVEESTSKRDWKPSISGMQFEMLGSNDPRKLEAPISEKESNLCRDKPRSNGFTVAFREMSWDFIKTGMMGFFRSSLIIAPLRES</sequence>
<proteinExistence type="predicted"/>
<evidence type="ECO:0000313" key="1">
    <source>
        <dbReference type="EMBL" id="RVW73947.1"/>
    </source>
</evidence>
<reference evidence="1 2" key="1">
    <citation type="journal article" date="2018" name="PLoS Genet.">
        <title>Population sequencing reveals clonal diversity and ancestral inbreeding in the grapevine cultivar Chardonnay.</title>
        <authorList>
            <person name="Roach M.J."/>
            <person name="Johnson D.L."/>
            <person name="Bohlmann J."/>
            <person name="van Vuuren H.J."/>
            <person name="Jones S.J."/>
            <person name="Pretorius I.S."/>
            <person name="Schmidt S.A."/>
            <person name="Borneman A.R."/>
        </authorList>
    </citation>
    <scope>NUCLEOTIDE SEQUENCE [LARGE SCALE GENOMIC DNA]</scope>
    <source>
        <strain evidence="2">cv. Chardonnay</strain>
        <tissue evidence="1">Leaf</tissue>
    </source>
</reference>
<organism evidence="1 2">
    <name type="scientific">Vitis vinifera</name>
    <name type="common">Grape</name>
    <dbReference type="NCBI Taxonomy" id="29760"/>
    <lineage>
        <taxon>Eukaryota</taxon>
        <taxon>Viridiplantae</taxon>
        <taxon>Streptophyta</taxon>
        <taxon>Embryophyta</taxon>
        <taxon>Tracheophyta</taxon>
        <taxon>Spermatophyta</taxon>
        <taxon>Magnoliopsida</taxon>
        <taxon>eudicotyledons</taxon>
        <taxon>Gunneridae</taxon>
        <taxon>Pentapetalae</taxon>
        <taxon>rosids</taxon>
        <taxon>Vitales</taxon>
        <taxon>Vitaceae</taxon>
        <taxon>Viteae</taxon>
        <taxon>Vitis</taxon>
    </lineage>
</organism>
<gene>
    <name evidence="1" type="ORF">CK203_053158</name>
</gene>
<comment type="caution">
    <text evidence="1">The sequence shown here is derived from an EMBL/GenBank/DDBJ whole genome shotgun (WGS) entry which is preliminary data.</text>
</comment>
<evidence type="ECO:0000313" key="2">
    <source>
        <dbReference type="Proteomes" id="UP000288805"/>
    </source>
</evidence>
<accession>A0A438GP24</accession>
<dbReference type="AlphaFoldDB" id="A0A438GP24"/>
<protein>
    <submittedName>
        <fullName evidence="1">Uncharacterized protein</fullName>
    </submittedName>
</protein>
<name>A0A438GP24_VITVI</name>
<dbReference type="EMBL" id="QGNW01000379">
    <property type="protein sequence ID" value="RVW73947.1"/>
    <property type="molecule type" value="Genomic_DNA"/>
</dbReference>
<dbReference type="Proteomes" id="UP000288805">
    <property type="component" value="Unassembled WGS sequence"/>
</dbReference>